<organism evidence="2 3">
    <name type="scientific">Gadus morhua</name>
    <name type="common">Atlantic cod</name>
    <dbReference type="NCBI Taxonomy" id="8049"/>
    <lineage>
        <taxon>Eukaryota</taxon>
        <taxon>Metazoa</taxon>
        <taxon>Chordata</taxon>
        <taxon>Craniata</taxon>
        <taxon>Vertebrata</taxon>
        <taxon>Euteleostomi</taxon>
        <taxon>Actinopterygii</taxon>
        <taxon>Neopterygii</taxon>
        <taxon>Teleostei</taxon>
        <taxon>Neoteleostei</taxon>
        <taxon>Acanthomorphata</taxon>
        <taxon>Zeiogadaria</taxon>
        <taxon>Gadariae</taxon>
        <taxon>Gadiformes</taxon>
        <taxon>Gadoidei</taxon>
        <taxon>Gadidae</taxon>
        <taxon>Gadus</taxon>
    </lineage>
</organism>
<dbReference type="GeneTree" id="ENSGT00940000163828"/>
<accession>A0A8C4ZWV6</accession>
<reference evidence="2" key="1">
    <citation type="submission" date="2025-08" db="UniProtKB">
        <authorList>
            <consortium name="Ensembl"/>
        </authorList>
    </citation>
    <scope>IDENTIFICATION</scope>
</reference>
<dbReference type="OrthoDB" id="8196415at2759"/>
<feature type="compositionally biased region" description="Low complexity" evidence="1">
    <location>
        <begin position="378"/>
        <end position="388"/>
    </location>
</feature>
<evidence type="ECO:0000313" key="2">
    <source>
        <dbReference type="Ensembl" id="ENSGMOP00000022773.1"/>
    </source>
</evidence>
<dbReference type="RefSeq" id="XP_030214970.1">
    <property type="nucleotide sequence ID" value="XM_030359110.1"/>
</dbReference>
<dbReference type="Ensembl" id="ENSGMOT00000054156.1">
    <property type="protein sequence ID" value="ENSGMOP00000022773.1"/>
    <property type="gene ID" value="ENSGMOG00000037005.1"/>
</dbReference>
<dbReference type="AlphaFoldDB" id="A0A8C4ZWV6"/>
<dbReference type="PANTHER" id="PTHR31025">
    <property type="entry name" value="SI:CH211-196P9.1-RELATED"/>
    <property type="match status" value="1"/>
</dbReference>
<dbReference type="GeneID" id="115545705"/>
<proteinExistence type="predicted"/>
<dbReference type="KEGG" id="gmh:115545705"/>
<feature type="region of interest" description="Disordered" evidence="1">
    <location>
        <begin position="163"/>
        <end position="212"/>
    </location>
</feature>
<evidence type="ECO:0000256" key="1">
    <source>
        <dbReference type="SAM" id="MobiDB-lite"/>
    </source>
</evidence>
<feature type="region of interest" description="Disordered" evidence="1">
    <location>
        <begin position="505"/>
        <end position="536"/>
    </location>
</feature>
<protein>
    <submittedName>
        <fullName evidence="2">Uncharacterized LOC115545705</fullName>
    </submittedName>
</protein>
<name>A0A8C4ZWV6_GADMO</name>
<gene>
    <name evidence="2" type="primary">LOC115545705</name>
</gene>
<feature type="region of interest" description="Disordered" evidence="1">
    <location>
        <begin position="103"/>
        <end position="139"/>
    </location>
</feature>
<sequence>MNLLQNRTMHPQLRDEEALVIENAIRLAIDSIINVLYSVNGARTREYERMLGVRDKEIRRLSGREKDFERELQLLRRQGCSCGLYDATDDHCGSGFPDPLLQNPDCGDPSGDPRPGCGDLHDPRPGFGDPRPGCDDAGDEMAAVHGQCEMTFSLGLFDASPSQVSAQSQDLGAAPPPAIRPSFQPTPDQPPPEAVDPLDETPALSNGPVIKEEPSDMDAICESTDLHGILGQGEMVGDFRGSLYPGPERLGLGGSEQHMMRRRNPPRSATTPDTPRARRMTDGRPPHRIGDVSETAEDMTPAVLAALPSLPEKKLQTLLNKLLDIGVESEEDLRFVRMVDLHDILTPLQCRKLLRTWRVEGEYVAITAADQTNEEFHPSSPSVTASSPPGGGSPNGSTLDLSSWPDNFVVPWTRMPACITTAIALNDRPSPKSRREMVRILVDQMRLKDLNPTRANCIAVAKKIVREYPNSFADVLRDGTRIGSGYVSLVTQIKTRVEHVNRGNTLVRHRRPKRPPTAPVEDAAARTPEPPAEEAAVRAPETDALLRRKQREMKELFAAEGPAAAGRGQIGPLMEATYPLQRQAVDACPPPPVVDLRADWPYLFTPIGLYKHFQLLTGVGVLEKMEQAVAEKGKLIISFFQNKPDGADTVRIQDILRRFESSEESAFGPCAILLLMAYLDEEVEGLILEADVLATAEEVEQALRLPDSPRLIVLGDMLTSRKWMLSMEGKVVVSPHPGFVAGVAALLTAYYAFNLAFQEGASCTLEFIQRCFLGLNPTHGTKVPSRKKKKDVHVSALLRRLRDFDWLFM</sequence>
<dbReference type="PANTHER" id="PTHR31025:SF30">
    <property type="entry name" value="SI:DKEY-15H8.17"/>
    <property type="match status" value="1"/>
</dbReference>
<keyword evidence="3" id="KW-1185">Reference proteome</keyword>
<feature type="region of interest" description="Disordered" evidence="1">
    <location>
        <begin position="370"/>
        <end position="400"/>
    </location>
</feature>
<feature type="compositionally biased region" description="Basic and acidic residues" evidence="1">
    <location>
        <begin position="275"/>
        <end position="287"/>
    </location>
</feature>
<dbReference type="Proteomes" id="UP000694546">
    <property type="component" value="Chromosome 6"/>
</dbReference>
<reference evidence="2" key="2">
    <citation type="submission" date="2025-09" db="UniProtKB">
        <authorList>
            <consortium name="Ensembl"/>
        </authorList>
    </citation>
    <scope>IDENTIFICATION</scope>
</reference>
<feature type="region of interest" description="Disordered" evidence="1">
    <location>
        <begin position="240"/>
        <end position="287"/>
    </location>
</feature>
<evidence type="ECO:0000313" key="3">
    <source>
        <dbReference type="Proteomes" id="UP000694546"/>
    </source>
</evidence>